<name>A0A399EAW1_9DEIN</name>
<evidence type="ECO:0000259" key="2">
    <source>
        <dbReference type="Pfam" id="PF07883"/>
    </source>
</evidence>
<proteinExistence type="predicted"/>
<dbReference type="Pfam" id="PF07883">
    <property type="entry name" value="Cupin_2"/>
    <property type="match status" value="2"/>
</dbReference>
<feature type="chain" id="PRO_5017216942" evidence="1">
    <location>
        <begin position="24"/>
        <end position="246"/>
    </location>
</feature>
<reference evidence="3 4" key="1">
    <citation type="submission" date="2018-08" db="EMBL/GenBank/DDBJ databases">
        <title>Meiothermus terrae DSM 26712 genome sequencing project.</title>
        <authorList>
            <person name="Da Costa M.S."/>
            <person name="Albuquerque L."/>
            <person name="Raposo P."/>
            <person name="Froufe H.J.C."/>
            <person name="Barroso C.S."/>
            <person name="Egas C."/>
        </authorList>
    </citation>
    <scope>NUCLEOTIDE SEQUENCE [LARGE SCALE GENOMIC DNA]</scope>
    <source>
        <strain evidence="3 4">DSM 26712</strain>
    </source>
</reference>
<feature type="domain" description="Cupin type-2" evidence="2">
    <location>
        <begin position="51"/>
        <end position="116"/>
    </location>
</feature>
<dbReference type="OrthoDB" id="72054at2"/>
<feature type="domain" description="Cupin type-2" evidence="2">
    <location>
        <begin position="166"/>
        <end position="231"/>
    </location>
</feature>
<dbReference type="EMBL" id="QXDL01000173">
    <property type="protein sequence ID" value="RIH81445.1"/>
    <property type="molecule type" value="Genomic_DNA"/>
</dbReference>
<feature type="signal peptide" evidence="1">
    <location>
        <begin position="1"/>
        <end position="23"/>
    </location>
</feature>
<accession>A0A399EAW1</accession>
<keyword evidence="1" id="KW-0732">Signal</keyword>
<comment type="caution">
    <text evidence="3">The sequence shown here is derived from an EMBL/GenBank/DDBJ whole genome shotgun (WGS) entry which is preliminary data.</text>
</comment>
<evidence type="ECO:0000313" key="3">
    <source>
        <dbReference type="EMBL" id="RIH81445.1"/>
    </source>
</evidence>
<gene>
    <name evidence="3" type="ORF">Mterra_03153</name>
</gene>
<dbReference type="InterPro" id="IPR014710">
    <property type="entry name" value="RmlC-like_jellyroll"/>
</dbReference>
<dbReference type="SUPFAM" id="SSF51182">
    <property type="entry name" value="RmlC-like cupins"/>
    <property type="match status" value="2"/>
</dbReference>
<sequence>MTGNLSKALWGALLVLALAQAQAQQLPPGPKALVSNTFADAHRFDLVQIVLDFAPGAWTPLHTHGGVGYVSVLEGTMTVKEQGKTTTYKAGETWVEHPGTAAEVGNATQARARLFVSFLLPKGAALTLVVPTATAGQTLPPGPTTLYQSRFEGVRLPAEFDVVQVVLDFAPGAWTPEHTHGGVAYVTVVEGSPVVREKGSEKAYKAGESWVEIPGEYAAVGNPGSGRAVIAVTFLLPKGAGLTTTR</sequence>
<evidence type="ECO:0000313" key="4">
    <source>
        <dbReference type="Proteomes" id="UP000265715"/>
    </source>
</evidence>
<dbReference type="RefSeq" id="WP_119316092.1">
    <property type="nucleotide sequence ID" value="NZ_QXDL01000173.1"/>
</dbReference>
<evidence type="ECO:0000256" key="1">
    <source>
        <dbReference type="SAM" id="SignalP"/>
    </source>
</evidence>
<dbReference type="InterPro" id="IPR011051">
    <property type="entry name" value="RmlC_Cupin_sf"/>
</dbReference>
<dbReference type="InterPro" id="IPR013096">
    <property type="entry name" value="Cupin_2"/>
</dbReference>
<dbReference type="PANTHER" id="PTHR38599:SF1">
    <property type="entry name" value="CUPIN DOMAIN PROTEIN (AFU_ORTHOLOGUE AFUA_3G13620)"/>
    <property type="match status" value="1"/>
</dbReference>
<dbReference type="AlphaFoldDB" id="A0A399EAW1"/>
<dbReference type="Proteomes" id="UP000265715">
    <property type="component" value="Unassembled WGS sequence"/>
</dbReference>
<protein>
    <submittedName>
        <fullName evidence="3">Anti-sigma factor, putative, ChrR family</fullName>
    </submittedName>
</protein>
<keyword evidence="4" id="KW-1185">Reference proteome</keyword>
<dbReference type="Gene3D" id="2.60.120.10">
    <property type="entry name" value="Jelly Rolls"/>
    <property type="match status" value="2"/>
</dbReference>
<dbReference type="PANTHER" id="PTHR38599">
    <property type="entry name" value="CUPIN DOMAIN PROTEIN (AFU_ORTHOLOGUE AFUA_3G13620)"/>
    <property type="match status" value="1"/>
</dbReference>
<organism evidence="3 4">
    <name type="scientific">Calidithermus terrae</name>
    <dbReference type="NCBI Taxonomy" id="1408545"/>
    <lineage>
        <taxon>Bacteria</taxon>
        <taxon>Thermotogati</taxon>
        <taxon>Deinococcota</taxon>
        <taxon>Deinococci</taxon>
        <taxon>Thermales</taxon>
        <taxon>Thermaceae</taxon>
        <taxon>Calidithermus</taxon>
    </lineage>
</organism>